<dbReference type="RefSeq" id="WP_011292624.1">
    <property type="nucleotide sequence ID" value="NZ_AOSG01000061.1"/>
</dbReference>
<evidence type="ECO:0000313" key="6">
    <source>
        <dbReference type="EMBL" id="EOR70685.1"/>
    </source>
</evidence>
<evidence type="ECO:0000259" key="5">
    <source>
        <dbReference type="PROSITE" id="PS51186"/>
    </source>
</evidence>
<evidence type="ECO:0000256" key="3">
    <source>
        <dbReference type="ARBA" id="ARBA00023315"/>
    </source>
</evidence>
<evidence type="ECO:0000313" key="7">
    <source>
        <dbReference type="Proteomes" id="UP000014184"/>
    </source>
</evidence>
<feature type="binding site" evidence="4">
    <location>
        <begin position="128"/>
        <end position="129"/>
    </location>
    <ligand>
        <name>acetyl-CoA</name>
        <dbReference type="ChEBI" id="CHEBI:57288"/>
    </ligand>
</feature>
<keyword evidence="2 4" id="KW-0808">Transferase</keyword>
<dbReference type="Proteomes" id="UP000014184">
    <property type="component" value="Unassembled WGS sequence"/>
</dbReference>
<dbReference type="InterPro" id="IPR000182">
    <property type="entry name" value="GNAT_dom"/>
</dbReference>
<dbReference type="HAMAP" id="MF_01812">
    <property type="entry name" value="Eis"/>
    <property type="match status" value="1"/>
</dbReference>
<comment type="subunit">
    <text evidence="4">Homohexamer; trimer of dimers.</text>
</comment>
<organism evidence="6 7">
    <name type="scientific">Thermobifida fusca TM51</name>
    <dbReference type="NCBI Taxonomy" id="1169414"/>
    <lineage>
        <taxon>Bacteria</taxon>
        <taxon>Bacillati</taxon>
        <taxon>Actinomycetota</taxon>
        <taxon>Actinomycetes</taxon>
        <taxon>Streptosporangiales</taxon>
        <taxon>Nocardiopsidaceae</taxon>
        <taxon>Thermobifida</taxon>
    </lineage>
</organism>
<dbReference type="InterPro" id="IPR051554">
    <property type="entry name" value="Acetyltransferase_Eis"/>
</dbReference>
<dbReference type="InterPro" id="IPR025559">
    <property type="entry name" value="Eis_dom"/>
</dbReference>
<evidence type="ECO:0000256" key="2">
    <source>
        <dbReference type="ARBA" id="ARBA00022679"/>
    </source>
</evidence>
<dbReference type="Gene3D" id="3.40.630.30">
    <property type="match status" value="2"/>
</dbReference>
<dbReference type="EMBL" id="AOSG01000061">
    <property type="protein sequence ID" value="EOR70685.1"/>
    <property type="molecule type" value="Genomic_DNA"/>
</dbReference>
<dbReference type="Gene3D" id="3.30.1050.10">
    <property type="entry name" value="SCP2 sterol-binding domain"/>
    <property type="match status" value="1"/>
</dbReference>
<reference evidence="6 7" key="1">
    <citation type="journal article" date="2013" name="Genome Announc.">
        <title>Draft Genome Sequence of the Lignocellulose Decomposer Thermobifida fusca Strain TM51.</title>
        <authorList>
            <person name="Toth A."/>
            <person name="Barna T."/>
            <person name="Nagy I."/>
            <person name="Horvath B."/>
            <person name="Nagy I."/>
            <person name="Tancsics A."/>
            <person name="Kriszt B."/>
            <person name="Baka E."/>
            <person name="Fekete C."/>
            <person name="Kukolya J."/>
        </authorList>
    </citation>
    <scope>NUCLEOTIDE SEQUENCE [LARGE SCALE GENOMIC DNA]</scope>
    <source>
        <strain evidence="6 7">TM51</strain>
    </source>
</reference>
<dbReference type="Pfam" id="PF13527">
    <property type="entry name" value="Acetyltransf_9"/>
    <property type="match status" value="1"/>
</dbReference>
<dbReference type="AlphaFoldDB" id="A0A9P2T942"/>
<dbReference type="Pfam" id="PF13530">
    <property type="entry name" value="SCP2_2"/>
    <property type="match status" value="1"/>
</dbReference>
<gene>
    <name evidence="6" type="ORF">TM51_11315</name>
</gene>
<dbReference type="InterPro" id="IPR041380">
    <property type="entry name" value="Acetyltransf_17"/>
</dbReference>
<feature type="domain" description="N-acetyltransferase" evidence="5">
    <location>
        <begin position="13"/>
        <end position="173"/>
    </location>
</feature>
<feature type="binding site" evidence="4">
    <location>
        <begin position="99"/>
        <end position="104"/>
    </location>
    <ligand>
        <name>acetyl-CoA</name>
        <dbReference type="ChEBI" id="CHEBI:57288"/>
    </ligand>
</feature>
<accession>A0A9P2T942</accession>
<dbReference type="Pfam" id="PF17668">
    <property type="entry name" value="Acetyltransf_17"/>
    <property type="match status" value="1"/>
</dbReference>
<keyword evidence="3 4" id="KW-0012">Acyltransferase</keyword>
<dbReference type="PROSITE" id="PS51186">
    <property type="entry name" value="GNAT"/>
    <property type="match status" value="1"/>
</dbReference>
<dbReference type="GO" id="GO:0030649">
    <property type="term" value="P:aminoglycoside antibiotic catabolic process"/>
    <property type="evidence" value="ECO:0007669"/>
    <property type="project" value="TreeGrafter"/>
</dbReference>
<dbReference type="NCBIfam" id="NF002367">
    <property type="entry name" value="PRK01346.1-4"/>
    <property type="match status" value="1"/>
</dbReference>
<evidence type="ECO:0000256" key="1">
    <source>
        <dbReference type="ARBA" id="ARBA00009213"/>
    </source>
</evidence>
<feature type="binding site" evidence="4">
    <location>
        <begin position="91"/>
        <end position="93"/>
    </location>
    <ligand>
        <name>acetyl-CoA</name>
        <dbReference type="ChEBI" id="CHEBI:57288"/>
    </ligand>
</feature>
<proteinExistence type="inferred from homology"/>
<evidence type="ECO:0000256" key="4">
    <source>
        <dbReference type="HAMAP-Rule" id="MF_01812"/>
    </source>
</evidence>
<dbReference type="CDD" id="cd04301">
    <property type="entry name" value="NAT_SF"/>
    <property type="match status" value="1"/>
</dbReference>
<feature type="active site" description="Proton acceptor; via carboxylate" evidence="4">
    <location>
        <position position="421"/>
    </location>
</feature>
<dbReference type="InterPro" id="IPR016181">
    <property type="entry name" value="Acyl_CoA_acyltransferase"/>
</dbReference>
<dbReference type="PANTHER" id="PTHR37817">
    <property type="entry name" value="N-ACETYLTRANSFERASE EIS"/>
    <property type="match status" value="1"/>
</dbReference>
<comment type="similarity">
    <text evidence="1 4">Belongs to the acetyltransferase Eis family.</text>
</comment>
<feature type="active site" description="Proton donor" evidence="4">
    <location>
        <position position="133"/>
    </location>
</feature>
<comment type="caution">
    <text evidence="6">The sequence shown here is derived from an EMBL/GenBank/DDBJ whole genome shotgun (WGS) entry which is preliminary data.</text>
</comment>
<dbReference type="PANTHER" id="PTHR37817:SF1">
    <property type="entry name" value="N-ACETYLTRANSFERASE EIS"/>
    <property type="match status" value="1"/>
</dbReference>
<dbReference type="InterPro" id="IPR022902">
    <property type="entry name" value="NAcTrfase_Eis"/>
</dbReference>
<protein>
    <recommendedName>
        <fullName evidence="5">N-acetyltransferase domain-containing protein</fullName>
    </recommendedName>
</protein>
<dbReference type="GO" id="GO:0034069">
    <property type="term" value="F:aminoglycoside N-acetyltransferase activity"/>
    <property type="evidence" value="ECO:0007669"/>
    <property type="project" value="TreeGrafter"/>
</dbReference>
<dbReference type="SUPFAM" id="SSF55718">
    <property type="entry name" value="SCP-like"/>
    <property type="match status" value="1"/>
</dbReference>
<name>A0A9P2T942_THEFU</name>
<dbReference type="InterPro" id="IPR036527">
    <property type="entry name" value="SCP2_sterol-bd_dom_sf"/>
</dbReference>
<keyword evidence="7" id="KW-1185">Reference proteome</keyword>
<sequence length="421" mass="46167">MSVSPCSADSDPWPIRPVTVDEFPAFCGTCREALLDDPIDEERLASVLAITDLDRTLAAFDGDQVIGTTRLFSFEMTLPGGSRPVAGVSAVGVLPTHRRRGVLTALMRRQLRDIAERGAEAVALLFASEGGIYGRFGYGVASLLGTVTVRRGEGVLRADAPRDPGLRMRMADPAAVRAELAQVHETARLARVGEFRRTPQLWDWLFDRLARRKDQFSPIKCVLVMDGSEPVGYALYRTRQHYDEHGLADGAMEVEELFATRPAALVALWEFLLNRDLIGKVTAFLRPADDPLLYLLTDRHRARWTPDTGVWGRLVDLPRALSERSYAAPVDVVIEVADAMCPWNEGRWRLRADREHAECIRTDDPADLSLDVGVLSSAYLGGEALTAYAAAGLVREARPGAVAELSAALVTPTIPACSMIF</sequence>
<dbReference type="SUPFAM" id="SSF55729">
    <property type="entry name" value="Acyl-CoA N-acyltransferases (Nat)"/>
    <property type="match status" value="1"/>
</dbReference>